<proteinExistence type="predicted"/>
<dbReference type="InterPro" id="IPR006674">
    <property type="entry name" value="HD_domain"/>
</dbReference>
<evidence type="ECO:0000259" key="2">
    <source>
        <dbReference type="Pfam" id="PF01966"/>
    </source>
</evidence>
<dbReference type="EMBL" id="AVBG01000007">
    <property type="protein sequence ID" value="KGP91302.1"/>
    <property type="molecule type" value="Genomic_DNA"/>
</dbReference>
<accession>A0A0A2USN1</accession>
<dbReference type="eggNOG" id="COG3481">
    <property type="taxonomic scope" value="Bacteria"/>
</dbReference>
<reference evidence="3 4" key="1">
    <citation type="submission" date="2013-08" db="EMBL/GenBank/DDBJ databases">
        <title>Genome of Pontibacillus chungwhensis.</title>
        <authorList>
            <person name="Wang Q."/>
            <person name="Wang G."/>
        </authorList>
    </citation>
    <scope>NUCLEOTIDE SEQUENCE [LARGE SCALE GENOMIC DNA]</scope>
    <source>
        <strain evidence="3 4">BH030062</strain>
    </source>
</reference>
<dbReference type="PANTHER" id="PTHR37294:SF1">
    <property type="entry name" value="3'-5' EXORIBONUCLEASE YHAM"/>
    <property type="match status" value="1"/>
</dbReference>
<dbReference type="InterPro" id="IPR050798">
    <property type="entry name" value="YhaM_exoribonuc/phosphodiest"/>
</dbReference>
<dbReference type="Proteomes" id="UP000030153">
    <property type="component" value="Unassembled WGS sequence"/>
</dbReference>
<evidence type="ECO:0000313" key="3">
    <source>
        <dbReference type="EMBL" id="KGP91302.1"/>
    </source>
</evidence>
<organism evidence="3 4">
    <name type="scientific">Pontibacillus chungwhensis BH030062</name>
    <dbReference type="NCBI Taxonomy" id="1385513"/>
    <lineage>
        <taxon>Bacteria</taxon>
        <taxon>Bacillati</taxon>
        <taxon>Bacillota</taxon>
        <taxon>Bacilli</taxon>
        <taxon>Bacillales</taxon>
        <taxon>Bacillaceae</taxon>
        <taxon>Pontibacillus</taxon>
    </lineage>
</organism>
<dbReference type="STRING" id="1385513.N780_08170"/>
<dbReference type="GO" id="GO:0016787">
    <property type="term" value="F:hydrolase activity"/>
    <property type="evidence" value="ECO:0007669"/>
    <property type="project" value="UniProtKB-KW"/>
</dbReference>
<dbReference type="RefSeq" id="WP_036783523.1">
    <property type="nucleotide sequence ID" value="NZ_AVBG01000007.1"/>
</dbReference>
<dbReference type="Gene3D" id="1.10.3210.10">
    <property type="entry name" value="Hypothetical protein af1432"/>
    <property type="match status" value="1"/>
</dbReference>
<gene>
    <name evidence="3" type="ORF">N780_08170</name>
</gene>
<keyword evidence="1" id="KW-0378">Hydrolase</keyword>
<dbReference type="SUPFAM" id="SSF109604">
    <property type="entry name" value="HD-domain/PDEase-like"/>
    <property type="match status" value="1"/>
</dbReference>
<comment type="caution">
    <text evidence="3">The sequence shown here is derived from an EMBL/GenBank/DDBJ whole genome shotgun (WGS) entry which is preliminary data.</text>
</comment>
<dbReference type="OrthoDB" id="9778453at2"/>
<keyword evidence="4" id="KW-1185">Reference proteome</keyword>
<dbReference type="AlphaFoldDB" id="A0A0A2USN1"/>
<feature type="domain" description="HD" evidence="2">
    <location>
        <begin position="168"/>
        <end position="289"/>
    </location>
</feature>
<dbReference type="PANTHER" id="PTHR37294">
    <property type="entry name" value="3'-5' EXORIBONUCLEASE YHAM"/>
    <property type="match status" value="1"/>
</dbReference>
<sequence>MTITDFKELNESGLYFDGYALVKSAQEATTKGGVPFFNITLGKQEKSISTKLWENKFNNHDLAQLKKVFENGNVLHIKGKLSEYRDQLQLTIDEFAFPEEGVVQVEDYLESAPEPIESLRAEYENYIGNIESPVLREICQRLYDEHKDKFITYPAAKSNHHCFTGGLLYHTVSMLRLGDHISGQYKEVKKDLVMAGIALHDMGKVVEYTNYFAPDYSKVGNFLGHITIINMFIDRKVQVLKDEIPWTRKEADEVYELMHVINAHHGKLEYGSPVESKILEAEVVHQIDMMDSRINMITYGLQDENLQENEAKRIFPMGLYYRTSQSD</sequence>
<name>A0A0A2USN1_9BACI</name>
<dbReference type="Pfam" id="PF01966">
    <property type="entry name" value="HD"/>
    <property type="match status" value="1"/>
</dbReference>
<dbReference type="GO" id="GO:0031125">
    <property type="term" value="P:rRNA 3'-end processing"/>
    <property type="evidence" value="ECO:0007669"/>
    <property type="project" value="TreeGrafter"/>
</dbReference>
<evidence type="ECO:0000256" key="1">
    <source>
        <dbReference type="ARBA" id="ARBA00022801"/>
    </source>
</evidence>
<evidence type="ECO:0000313" key="4">
    <source>
        <dbReference type="Proteomes" id="UP000030153"/>
    </source>
</evidence>
<protein>
    <recommendedName>
        <fullName evidence="2">HD domain-containing protein</fullName>
    </recommendedName>
</protein>